<dbReference type="RefSeq" id="WP_126693470.1">
    <property type="nucleotide sequence ID" value="NZ_RXOF01000006.1"/>
</dbReference>
<sequence>MMSEALKRIDSTLEQLRLSDERQQVMLRALMQQTETNAAMLRKLADHETRLGNLENPDPKNAA</sequence>
<dbReference type="EMBL" id="RXOF01000006">
    <property type="protein sequence ID" value="RTQ49611.1"/>
    <property type="molecule type" value="Genomic_DNA"/>
</dbReference>
<dbReference type="AlphaFoldDB" id="A0A3S0HN48"/>
<keyword evidence="2" id="KW-1185">Reference proteome</keyword>
<evidence type="ECO:0000313" key="2">
    <source>
        <dbReference type="Proteomes" id="UP000282184"/>
    </source>
</evidence>
<reference evidence="1 2" key="1">
    <citation type="submission" date="2018-12" db="EMBL/GenBank/DDBJ databases">
        <title>Hymenobacter gummosus sp. nov., isolated from a spring.</title>
        <authorList>
            <person name="Nie L."/>
        </authorList>
    </citation>
    <scope>NUCLEOTIDE SEQUENCE [LARGE SCALE GENOMIC DNA]</scope>
    <source>
        <strain evidence="1 2">KCTC 52166</strain>
    </source>
</reference>
<dbReference type="OrthoDB" id="9877861at2"/>
<name>A0A3S0HN48_9BACT</name>
<dbReference type="Proteomes" id="UP000282184">
    <property type="component" value="Unassembled WGS sequence"/>
</dbReference>
<accession>A0A3S0HN48</accession>
<evidence type="ECO:0000313" key="1">
    <source>
        <dbReference type="EMBL" id="RTQ49611.1"/>
    </source>
</evidence>
<comment type="caution">
    <text evidence="1">The sequence shown here is derived from an EMBL/GenBank/DDBJ whole genome shotgun (WGS) entry which is preliminary data.</text>
</comment>
<protein>
    <submittedName>
        <fullName evidence="1">Uncharacterized protein</fullName>
    </submittedName>
</protein>
<proteinExistence type="predicted"/>
<gene>
    <name evidence="1" type="ORF">EJV47_12395</name>
</gene>
<organism evidence="1 2">
    <name type="scientific">Hymenobacter gummosus</name>
    <dbReference type="NCBI Taxonomy" id="1776032"/>
    <lineage>
        <taxon>Bacteria</taxon>
        <taxon>Pseudomonadati</taxon>
        <taxon>Bacteroidota</taxon>
        <taxon>Cytophagia</taxon>
        <taxon>Cytophagales</taxon>
        <taxon>Hymenobacteraceae</taxon>
        <taxon>Hymenobacter</taxon>
    </lineage>
</organism>